<evidence type="ECO:0000313" key="2">
    <source>
        <dbReference type="EMBL" id="NIK89772.1"/>
    </source>
</evidence>
<name>A0A846N3I1_9PROT</name>
<dbReference type="AlphaFoldDB" id="A0A846N3I1"/>
<comment type="caution">
    <text evidence="2">The sequence shown here is derived from an EMBL/GenBank/DDBJ whole genome shotgun (WGS) entry which is preliminary data.</text>
</comment>
<feature type="transmembrane region" description="Helical" evidence="1">
    <location>
        <begin position="103"/>
        <end position="122"/>
    </location>
</feature>
<feature type="transmembrane region" description="Helical" evidence="1">
    <location>
        <begin position="12"/>
        <end position="31"/>
    </location>
</feature>
<feature type="transmembrane region" description="Helical" evidence="1">
    <location>
        <begin position="74"/>
        <end position="97"/>
    </location>
</feature>
<keyword evidence="3" id="KW-1185">Reference proteome</keyword>
<gene>
    <name evidence="2" type="ORF">FHS83_003090</name>
</gene>
<keyword evidence="1" id="KW-1133">Transmembrane helix</keyword>
<dbReference type="RefSeq" id="WP_167083831.1">
    <property type="nucleotide sequence ID" value="NZ_BAAADC010000001.1"/>
</dbReference>
<organism evidence="2 3">
    <name type="scientific">Rhizomicrobium palustre</name>
    <dbReference type="NCBI Taxonomy" id="189966"/>
    <lineage>
        <taxon>Bacteria</taxon>
        <taxon>Pseudomonadati</taxon>
        <taxon>Pseudomonadota</taxon>
        <taxon>Alphaproteobacteria</taxon>
        <taxon>Micropepsales</taxon>
        <taxon>Micropepsaceae</taxon>
        <taxon>Rhizomicrobium</taxon>
    </lineage>
</organism>
<dbReference type="Pfam" id="PF07077">
    <property type="entry name" value="DUF1345"/>
    <property type="match status" value="1"/>
</dbReference>
<proteinExistence type="predicted"/>
<protein>
    <submittedName>
        <fullName evidence="2">Putative membrane protein</fullName>
    </submittedName>
</protein>
<feature type="transmembrane region" description="Helical" evidence="1">
    <location>
        <begin position="192"/>
        <end position="211"/>
    </location>
</feature>
<dbReference type="InterPro" id="IPR009781">
    <property type="entry name" value="DUF1345"/>
</dbReference>
<keyword evidence="1" id="KW-0472">Membrane</keyword>
<reference evidence="2 3" key="1">
    <citation type="submission" date="2020-03" db="EMBL/GenBank/DDBJ databases">
        <title>Genomic Encyclopedia of Type Strains, Phase IV (KMG-IV): sequencing the most valuable type-strain genomes for metagenomic binning, comparative biology and taxonomic classification.</title>
        <authorList>
            <person name="Goeker M."/>
        </authorList>
    </citation>
    <scope>NUCLEOTIDE SEQUENCE [LARGE SCALE GENOMIC DNA]</scope>
    <source>
        <strain evidence="2 3">DSM 19867</strain>
    </source>
</reference>
<evidence type="ECO:0000256" key="1">
    <source>
        <dbReference type="SAM" id="Phobius"/>
    </source>
</evidence>
<sequence length="214" mass="23012">MRLNKAHLYHHTRFYTAAAVGLAVFTGGTLWHGPEPVVAAGDAFFVVYLLGALRMLLTYTTAEWKKRAAMQDEGILLVVAIALGVIGIDIASVVLALDHGSAMGTASLVLLVAAAPLGWFVLHTIMTFHYANLHYFDPPGPGEPGRALQFPGTEEPDIWDFAYFSFVIGMTAQVSDVQVAGRDMRRAVTGHSLVSFFFNTVLIALVVNAVAGGH</sequence>
<evidence type="ECO:0000313" key="3">
    <source>
        <dbReference type="Proteomes" id="UP000570514"/>
    </source>
</evidence>
<dbReference type="EMBL" id="JAASRM010000001">
    <property type="protein sequence ID" value="NIK89772.1"/>
    <property type="molecule type" value="Genomic_DNA"/>
</dbReference>
<keyword evidence="1" id="KW-0812">Transmembrane</keyword>
<dbReference type="Proteomes" id="UP000570514">
    <property type="component" value="Unassembled WGS sequence"/>
</dbReference>
<accession>A0A846N3I1</accession>